<dbReference type="InterPro" id="IPR039373">
    <property type="entry name" value="Peptidase_M28B"/>
</dbReference>
<dbReference type="CDD" id="cd08022">
    <property type="entry name" value="M28_PSMA_like"/>
    <property type="match status" value="1"/>
</dbReference>
<dbReference type="InterPro" id="IPR036757">
    <property type="entry name" value="TFR-like_dimer_dom_sf"/>
</dbReference>
<dbReference type="CDD" id="cd02121">
    <property type="entry name" value="PA_GCPII_like"/>
    <property type="match status" value="1"/>
</dbReference>
<dbReference type="Gene3D" id="3.40.630.10">
    <property type="entry name" value="Zn peptidases"/>
    <property type="match status" value="1"/>
</dbReference>
<dbReference type="OrthoDB" id="5841748at2759"/>
<dbReference type="SUPFAM" id="SSF47672">
    <property type="entry name" value="Transferrin receptor-like dimerisation domain"/>
    <property type="match status" value="1"/>
</dbReference>
<dbReference type="InterPro" id="IPR007484">
    <property type="entry name" value="Peptidase_M28"/>
</dbReference>
<dbReference type="Gene3D" id="1.20.930.40">
    <property type="entry name" value="Transferrin receptor-like, dimerisation domain"/>
    <property type="match status" value="1"/>
</dbReference>
<feature type="domain" description="Peptidase M28" evidence="4">
    <location>
        <begin position="351"/>
        <end position="552"/>
    </location>
</feature>
<reference evidence="6" key="1">
    <citation type="submission" date="2015-02" db="EMBL/GenBank/DDBJ databases">
        <title>Genome sequencing for Strongylocentrotus purpuratus.</title>
        <authorList>
            <person name="Murali S."/>
            <person name="Liu Y."/>
            <person name="Vee V."/>
            <person name="English A."/>
            <person name="Wang M."/>
            <person name="Skinner E."/>
            <person name="Han Y."/>
            <person name="Muzny D.M."/>
            <person name="Worley K.C."/>
            <person name="Gibbs R.A."/>
        </authorList>
    </citation>
    <scope>NUCLEOTIDE SEQUENCE</scope>
</reference>
<dbReference type="GeneID" id="762877"/>
<accession>A0A7M7PF22</accession>
<protein>
    <submittedName>
        <fullName evidence="5">Uncharacterized protein</fullName>
    </submittedName>
</protein>
<dbReference type="RefSeq" id="XP_030850343.1">
    <property type="nucleotide sequence ID" value="XM_030994483.1"/>
</dbReference>
<dbReference type="GO" id="GO:0004180">
    <property type="term" value="F:carboxypeptidase activity"/>
    <property type="evidence" value="ECO:0000318"/>
    <property type="project" value="GO_Central"/>
</dbReference>
<feature type="domain" description="Transferrin receptor-like dimerisation" evidence="3">
    <location>
        <begin position="620"/>
        <end position="741"/>
    </location>
</feature>
<dbReference type="InterPro" id="IPR003137">
    <property type="entry name" value="PA_domain"/>
</dbReference>
<dbReference type="FunFam" id="3.50.30.30:FF:000002">
    <property type="entry name" value="N-acetylated-alpha-linked acidic dipeptidase 2"/>
    <property type="match status" value="1"/>
</dbReference>
<dbReference type="InterPro" id="IPR007365">
    <property type="entry name" value="TFR-like_dimer_dom"/>
</dbReference>
<dbReference type="KEGG" id="spu:762877"/>
<dbReference type="SUPFAM" id="SSF53187">
    <property type="entry name" value="Zn-dependent exopeptidases"/>
    <property type="match status" value="1"/>
</dbReference>
<dbReference type="PANTHER" id="PTHR10404:SF77">
    <property type="entry name" value="GLUTAMATE CARBOXYPEPTIDASE 2 HOMOLOG"/>
    <property type="match status" value="1"/>
</dbReference>
<dbReference type="Pfam" id="PF04389">
    <property type="entry name" value="Peptidase_M28"/>
    <property type="match status" value="1"/>
</dbReference>
<keyword evidence="6" id="KW-1185">Reference proteome</keyword>
<comment type="similarity">
    <text evidence="1">Belongs to the peptidase M28 family. M28B subfamily.</text>
</comment>
<dbReference type="InterPro" id="IPR046450">
    <property type="entry name" value="PA_dom_sf"/>
</dbReference>
<evidence type="ECO:0000256" key="1">
    <source>
        <dbReference type="ARBA" id="ARBA00005634"/>
    </source>
</evidence>
<dbReference type="EnsemblMetazoa" id="XM_030994483">
    <property type="protein sequence ID" value="XP_030850343"/>
    <property type="gene ID" value="LOC762877"/>
</dbReference>
<organism evidence="5 6">
    <name type="scientific">Strongylocentrotus purpuratus</name>
    <name type="common">Purple sea urchin</name>
    <dbReference type="NCBI Taxonomy" id="7668"/>
    <lineage>
        <taxon>Eukaryota</taxon>
        <taxon>Metazoa</taxon>
        <taxon>Echinodermata</taxon>
        <taxon>Eleutherozoa</taxon>
        <taxon>Echinozoa</taxon>
        <taxon>Echinoidea</taxon>
        <taxon>Euechinoidea</taxon>
        <taxon>Echinacea</taxon>
        <taxon>Camarodonta</taxon>
        <taxon>Echinidea</taxon>
        <taxon>Strongylocentrotidae</taxon>
        <taxon>Strongylocentrotus</taxon>
    </lineage>
</organism>
<evidence type="ECO:0000313" key="5">
    <source>
        <dbReference type="EnsemblMetazoa" id="XP_030850343"/>
    </source>
</evidence>
<dbReference type="Proteomes" id="UP000007110">
    <property type="component" value="Unassembled WGS sequence"/>
</dbReference>
<feature type="domain" description="PA" evidence="2">
    <location>
        <begin position="165"/>
        <end position="253"/>
    </location>
</feature>
<dbReference type="AlphaFoldDB" id="A0A7M7PF22"/>
<dbReference type="OMA" id="WGAEEFN"/>
<evidence type="ECO:0000259" key="4">
    <source>
        <dbReference type="Pfam" id="PF04389"/>
    </source>
</evidence>
<dbReference type="SUPFAM" id="SSF52025">
    <property type="entry name" value="PA domain"/>
    <property type="match status" value="1"/>
</dbReference>
<evidence type="ECO:0000313" key="6">
    <source>
        <dbReference type="Proteomes" id="UP000007110"/>
    </source>
</evidence>
<proteinExistence type="inferred from homology"/>
<dbReference type="Gene3D" id="3.50.30.30">
    <property type="match status" value="1"/>
</dbReference>
<reference evidence="5" key="2">
    <citation type="submission" date="2021-01" db="UniProtKB">
        <authorList>
            <consortium name="EnsemblMetazoa"/>
        </authorList>
    </citation>
    <scope>IDENTIFICATION</scope>
</reference>
<dbReference type="PANTHER" id="PTHR10404">
    <property type="entry name" value="N-ACETYLATED-ALPHA-LINKED ACIDIC DIPEPTIDASE"/>
    <property type="match status" value="1"/>
</dbReference>
<dbReference type="InParanoid" id="A0A7M7PF22"/>
<dbReference type="Pfam" id="PF02225">
    <property type="entry name" value="PA"/>
    <property type="match status" value="1"/>
</dbReference>
<evidence type="ECO:0000259" key="3">
    <source>
        <dbReference type="Pfam" id="PF04253"/>
    </source>
</evidence>
<dbReference type="FunFam" id="3.40.630.10:FF:000296">
    <property type="entry name" value="Uncharacterized protein"/>
    <property type="match status" value="1"/>
</dbReference>
<sequence>MKSRTLLLMVGICALSVGVGVGALIGYFSRSRDSNPETGTADGDIDDRIMNEISRERIRENLRYYARKPHLAGTAADREGAEDIQKAWLDQGLDSVRLVPYEVYLQHPPSPDDEEKANKVQIINPSSGEVIYTSALREDPYDEDELHQPGIPPPYSAYSATGDVVGDLVYVNYGSEEDYELILNEIDPTMNFTGKIAICRQGGTFRYAKAAIAQRYGIIGVILYSDPNDYSVPPEQGLPYPQGKFLPGSATQRGSFLRVVGDPLTHGYPAKDFAFRVSPNETDMPRIPVHPIGFHDAEKLLQAMGGESPPHYWIGGLNASYSLGPGFKGPNLGNQVRLVVNSVSGIYTTYNTVGFIRGEIEPDRYVILGNHRDAWGLGSIDPTSGTATLLEISRVFGLLKKEGWRPRRTLMFCSFGAEEFGIIGSVEWTEEFRDILSERTVAYINLDIAVADTYVLYASSSPNLRQVIYEATKKVPDPDPSNTRKTVFDTMVERNPSYDPDLPYVNLLLDGSDDYAFEKRLGISCISGYYIYDRNTLPIFIYSLYHTQYETVRLMETFIDPEYKYHQAIGRVFAEMARILSESLVLPFDSLSLVQEVNDMWHYGLVNTTLSKAIEDHGITLACLQNAVYRLWENAQEFQRRVNTVNTKSALDVRRINDQMMLLSRAFLGDLPGNNLDRHLIFSPRVTVPRSTEDVPYTFPGILDAMHDIADDPDQEHRWRVVEQQVAILTHAVEAATSVLKDVTSW</sequence>
<evidence type="ECO:0000259" key="2">
    <source>
        <dbReference type="Pfam" id="PF02225"/>
    </source>
</evidence>
<name>A0A7M7PF22_STRPU</name>
<dbReference type="FunFam" id="1.20.930.40:FF:000018">
    <property type="entry name" value="Uncharacterized protein"/>
    <property type="match status" value="1"/>
</dbReference>
<dbReference type="Pfam" id="PF04253">
    <property type="entry name" value="TFR_dimer"/>
    <property type="match status" value="1"/>
</dbReference>